<evidence type="ECO:0000313" key="7">
    <source>
        <dbReference type="EMBL" id="SVP91366.1"/>
    </source>
</evidence>
<dbReference type="GO" id="GO:0015934">
    <property type="term" value="C:large ribosomal subunit"/>
    <property type="evidence" value="ECO:0007669"/>
    <property type="project" value="InterPro"/>
</dbReference>
<evidence type="ECO:0000313" key="6">
    <source>
        <dbReference type="EMBL" id="SVP90823.1"/>
    </source>
</evidence>
<keyword evidence="5" id="KW-0732">Signal</keyword>
<organism evidence="7">
    <name type="scientific">Theileria annulata</name>
    <dbReference type="NCBI Taxonomy" id="5874"/>
    <lineage>
        <taxon>Eukaryota</taxon>
        <taxon>Sar</taxon>
        <taxon>Alveolata</taxon>
        <taxon>Apicomplexa</taxon>
        <taxon>Aconoidasida</taxon>
        <taxon>Piroplasmida</taxon>
        <taxon>Theileriidae</taxon>
        <taxon>Theileria</taxon>
    </lineage>
</organism>
<evidence type="ECO:0000256" key="2">
    <source>
        <dbReference type="ARBA" id="ARBA00022980"/>
    </source>
</evidence>
<name>A0A3B0N8M4_THEAN</name>
<evidence type="ECO:0000256" key="3">
    <source>
        <dbReference type="ARBA" id="ARBA00023274"/>
    </source>
</evidence>
<feature type="signal peptide" evidence="5">
    <location>
        <begin position="1"/>
        <end position="15"/>
    </location>
</feature>
<gene>
    <name evidence="6" type="ORF">TAT_000153400</name>
    <name evidence="7" type="ORF">TAV_000153500</name>
</gene>
<feature type="chain" id="PRO_5036335421" evidence="5">
    <location>
        <begin position="16"/>
        <end position="221"/>
    </location>
</feature>
<keyword evidence="3 4" id="KW-0687">Ribonucleoprotein</keyword>
<proteinExistence type="inferred from homology"/>
<dbReference type="Pfam" id="PF00237">
    <property type="entry name" value="Ribosomal_L22"/>
    <property type="match status" value="1"/>
</dbReference>
<dbReference type="GO" id="GO:0003735">
    <property type="term" value="F:structural constituent of ribosome"/>
    <property type="evidence" value="ECO:0007669"/>
    <property type="project" value="InterPro"/>
</dbReference>
<evidence type="ECO:0000256" key="5">
    <source>
        <dbReference type="SAM" id="SignalP"/>
    </source>
</evidence>
<dbReference type="InterPro" id="IPR036394">
    <property type="entry name" value="Ribosomal_uL22_sf"/>
</dbReference>
<evidence type="ECO:0000256" key="1">
    <source>
        <dbReference type="ARBA" id="ARBA00009451"/>
    </source>
</evidence>
<dbReference type="InterPro" id="IPR001063">
    <property type="entry name" value="Ribosomal_uL22"/>
</dbReference>
<dbReference type="AlphaFoldDB" id="A0A3B0N8M4"/>
<dbReference type="PANTHER" id="PTHR13501:SF10">
    <property type="entry name" value="LARGE RIBOSOMAL SUBUNIT PROTEIN UL22M"/>
    <property type="match status" value="1"/>
</dbReference>
<dbReference type="PANTHER" id="PTHR13501">
    <property type="entry name" value="CHLOROPLAST 50S RIBOSOMAL PROTEIN L22-RELATED"/>
    <property type="match status" value="1"/>
</dbReference>
<accession>A0A3B0N8M4</accession>
<protein>
    <submittedName>
        <fullName evidence="7">50S ribosomal protein L22, putative</fullName>
    </submittedName>
</protein>
<dbReference type="InterPro" id="IPR018260">
    <property type="entry name" value="Ribosomal_uL22_CS"/>
</dbReference>
<dbReference type="VEuPathDB" id="PiroplasmaDB:TA14270"/>
<dbReference type="EMBL" id="UIVT01000002">
    <property type="protein sequence ID" value="SVP90823.1"/>
    <property type="molecule type" value="Genomic_DNA"/>
</dbReference>
<dbReference type="EMBL" id="UIVS01000002">
    <property type="protein sequence ID" value="SVP91366.1"/>
    <property type="molecule type" value="Genomic_DNA"/>
</dbReference>
<evidence type="ECO:0000256" key="4">
    <source>
        <dbReference type="RuleBase" id="RU004005"/>
    </source>
</evidence>
<dbReference type="InterPro" id="IPR047867">
    <property type="entry name" value="Ribosomal_uL22_bac/org-type"/>
</dbReference>
<keyword evidence="2 4" id="KW-0689">Ribosomal protein</keyword>
<comment type="similarity">
    <text evidence="1 4">Belongs to the universal ribosomal protein uL22 family.</text>
</comment>
<dbReference type="Gene3D" id="3.90.470.10">
    <property type="entry name" value="Ribosomal protein L22/L17"/>
    <property type="match status" value="1"/>
</dbReference>
<dbReference type="SUPFAM" id="SSF54843">
    <property type="entry name" value="Ribosomal protein L22"/>
    <property type="match status" value="1"/>
</dbReference>
<sequence>MLIFLILLLVNSSECFLILSQKFNYTKSGNFALYPSHRLTVSEKMEKIHIINSELPIRKYSAESPEVRMMENTLKQKRRSYLDALKAKELGIPVRKRHKGGRMDKLILERTASAHAKYLFLSPTKLTKILRQIKKMPVLLALGDLAQRGSNRYAIAIFKAIKSALFNAKRLYENSEEPLKFRFRELSATPGGVVKKPLFRAKGRCDVIRKPKAHLKVVLSC</sequence>
<dbReference type="PROSITE" id="PS00464">
    <property type="entry name" value="RIBOSOMAL_L22"/>
    <property type="match status" value="1"/>
</dbReference>
<dbReference type="GO" id="GO:0006412">
    <property type="term" value="P:translation"/>
    <property type="evidence" value="ECO:0007669"/>
    <property type="project" value="InterPro"/>
</dbReference>
<reference evidence="7" key="1">
    <citation type="submission" date="2018-07" db="EMBL/GenBank/DDBJ databases">
        <authorList>
            <person name="Quirk P.G."/>
            <person name="Krulwich T.A."/>
        </authorList>
    </citation>
    <scope>NUCLEOTIDE SEQUENCE</scope>
    <source>
        <strain evidence="7">Anand</strain>
    </source>
</reference>